<organism evidence="3 4">
    <name type="scientific">Cellulomonas fimi</name>
    <dbReference type="NCBI Taxonomy" id="1708"/>
    <lineage>
        <taxon>Bacteria</taxon>
        <taxon>Bacillati</taxon>
        <taxon>Actinomycetota</taxon>
        <taxon>Actinomycetes</taxon>
        <taxon>Micrococcales</taxon>
        <taxon>Cellulomonadaceae</taxon>
        <taxon>Cellulomonas</taxon>
    </lineage>
</organism>
<dbReference type="Pfam" id="PF13581">
    <property type="entry name" value="HATPase_c_2"/>
    <property type="match status" value="1"/>
</dbReference>
<dbReference type="InterPro" id="IPR050267">
    <property type="entry name" value="Anti-sigma-factor_SerPK"/>
</dbReference>
<dbReference type="EMBL" id="JABCJJ010000009">
    <property type="protein sequence ID" value="NMR20109.1"/>
    <property type="molecule type" value="Genomic_DNA"/>
</dbReference>
<gene>
    <name evidence="3" type="ORF">HIR71_07730</name>
</gene>
<dbReference type="SUPFAM" id="SSF55874">
    <property type="entry name" value="ATPase domain of HSP90 chaperone/DNA topoisomerase II/histidine kinase"/>
    <property type="match status" value="1"/>
</dbReference>
<evidence type="ECO:0000313" key="3">
    <source>
        <dbReference type="EMBL" id="NMR20109.1"/>
    </source>
</evidence>
<sequence>MVSMRLRIDTRRASVHIARHWVKDHAHERGLSREIVEVAELLTSELVANAVLHGEGEICIALHIDDVELTVAVTDDGDGLPIMRTTGPEVPGGHGVRIVERLATRWGVQPHDVGGKTVWFAVALGDISPTSAL</sequence>
<dbReference type="GO" id="GO:0004674">
    <property type="term" value="F:protein serine/threonine kinase activity"/>
    <property type="evidence" value="ECO:0007669"/>
    <property type="project" value="UniProtKB-KW"/>
</dbReference>
<proteinExistence type="predicted"/>
<keyword evidence="1" id="KW-0723">Serine/threonine-protein kinase</keyword>
<dbReference type="Gene3D" id="3.30.565.10">
    <property type="entry name" value="Histidine kinase-like ATPase, C-terminal domain"/>
    <property type="match status" value="1"/>
</dbReference>
<keyword evidence="3" id="KW-0067">ATP-binding</keyword>
<reference evidence="3 4" key="1">
    <citation type="submission" date="2020-04" db="EMBL/GenBank/DDBJ databases">
        <title>Sequencing and Assembly of C. fimi.</title>
        <authorList>
            <person name="Ramsey A.R."/>
        </authorList>
    </citation>
    <scope>NUCLEOTIDE SEQUENCE [LARGE SCALE GENOMIC DNA]</scope>
    <source>
        <strain evidence="3 4">SB</strain>
    </source>
</reference>
<accession>A0A7Y0LY66</accession>
<dbReference type="PANTHER" id="PTHR35526">
    <property type="entry name" value="ANTI-SIGMA-F FACTOR RSBW-RELATED"/>
    <property type="match status" value="1"/>
</dbReference>
<evidence type="ECO:0000259" key="2">
    <source>
        <dbReference type="Pfam" id="PF13581"/>
    </source>
</evidence>
<dbReference type="GO" id="GO:0005524">
    <property type="term" value="F:ATP binding"/>
    <property type="evidence" value="ECO:0007669"/>
    <property type="project" value="UniProtKB-KW"/>
</dbReference>
<dbReference type="InterPro" id="IPR003594">
    <property type="entry name" value="HATPase_dom"/>
</dbReference>
<dbReference type="RefSeq" id="WP_169324486.1">
    <property type="nucleotide sequence ID" value="NZ_JABCJJ010000009.1"/>
</dbReference>
<feature type="domain" description="Histidine kinase/HSP90-like ATPase" evidence="2">
    <location>
        <begin position="12"/>
        <end position="120"/>
    </location>
</feature>
<evidence type="ECO:0000313" key="4">
    <source>
        <dbReference type="Proteomes" id="UP000562124"/>
    </source>
</evidence>
<keyword evidence="1" id="KW-0418">Kinase</keyword>
<keyword evidence="3" id="KW-0547">Nucleotide-binding</keyword>
<dbReference type="InterPro" id="IPR036890">
    <property type="entry name" value="HATPase_C_sf"/>
</dbReference>
<name>A0A7Y0LY66_CELFI</name>
<dbReference type="CDD" id="cd16936">
    <property type="entry name" value="HATPase_RsbW-like"/>
    <property type="match status" value="1"/>
</dbReference>
<keyword evidence="4" id="KW-1185">Reference proteome</keyword>
<evidence type="ECO:0000256" key="1">
    <source>
        <dbReference type="ARBA" id="ARBA00022527"/>
    </source>
</evidence>
<keyword evidence="1" id="KW-0808">Transferase</keyword>
<dbReference type="AlphaFoldDB" id="A0A7Y0LY66"/>
<protein>
    <submittedName>
        <fullName evidence="3">ATP-binding protein</fullName>
    </submittedName>
</protein>
<dbReference type="Proteomes" id="UP000562124">
    <property type="component" value="Unassembled WGS sequence"/>
</dbReference>
<dbReference type="PANTHER" id="PTHR35526:SF3">
    <property type="entry name" value="ANTI-SIGMA-F FACTOR RSBW"/>
    <property type="match status" value="1"/>
</dbReference>
<comment type="caution">
    <text evidence="3">The sequence shown here is derived from an EMBL/GenBank/DDBJ whole genome shotgun (WGS) entry which is preliminary data.</text>
</comment>